<dbReference type="PANTHER" id="PTHR40135">
    <property type="entry name" value="MITOCHONDRIAL PHOSPHATE CARRIER PROTEIN"/>
    <property type="match status" value="1"/>
</dbReference>
<evidence type="ECO:0000256" key="1">
    <source>
        <dbReference type="SAM" id="Phobius"/>
    </source>
</evidence>
<dbReference type="STRING" id="5601.A0A0D2CTY3"/>
<reference evidence="2 3" key="1">
    <citation type="submission" date="2015-01" db="EMBL/GenBank/DDBJ databases">
        <title>The Genome Sequence of Capronia semiimmersa CBS27337.</title>
        <authorList>
            <consortium name="The Broad Institute Genomics Platform"/>
            <person name="Cuomo C."/>
            <person name="de Hoog S."/>
            <person name="Gorbushina A."/>
            <person name="Stielow B."/>
            <person name="Teixiera M."/>
            <person name="Abouelleil A."/>
            <person name="Chapman S.B."/>
            <person name="Priest M."/>
            <person name="Young S.K."/>
            <person name="Wortman J."/>
            <person name="Nusbaum C."/>
            <person name="Birren B."/>
        </authorList>
    </citation>
    <scope>NUCLEOTIDE SEQUENCE [LARGE SCALE GENOMIC DNA]</scope>
    <source>
        <strain evidence="2 3">CBS 27337</strain>
    </source>
</reference>
<sequence>MLRGGSIPAEKRSDPILQTAPTMIFTRGVSLTNFVIASSALGFQVFVLYPWHKRLDDDFERLKEEHIQILHQDKEIRLSELRGINEQLKKLTKGDGPEGFRGRI</sequence>
<feature type="transmembrane region" description="Helical" evidence="1">
    <location>
        <begin position="31"/>
        <end position="51"/>
    </location>
</feature>
<name>A0A0D2CTY3_9EURO</name>
<keyword evidence="1" id="KW-0812">Transmembrane</keyword>
<protein>
    <recommendedName>
        <fullName evidence="4">Mitochondrial phosphate carrier protein</fullName>
    </recommendedName>
</protein>
<dbReference type="EMBL" id="KN846958">
    <property type="protein sequence ID" value="KIW68656.1"/>
    <property type="molecule type" value="Genomic_DNA"/>
</dbReference>
<keyword evidence="3" id="KW-1185">Reference proteome</keyword>
<gene>
    <name evidence="2" type="ORF">PV04_04584</name>
</gene>
<evidence type="ECO:0000313" key="2">
    <source>
        <dbReference type="EMBL" id="KIW68656.1"/>
    </source>
</evidence>
<dbReference type="AlphaFoldDB" id="A0A0D2CTY3"/>
<organism evidence="2 3">
    <name type="scientific">Phialophora macrospora</name>
    <dbReference type="NCBI Taxonomy" id="1851006"/>
    <lineage>
        <taxon>Eukaryota</taxon>
        <taxon>Fungi</taxon>
        <taxon>Dikarya</taxon>
        <taxon>Ascomycota</taxon>
        <taxon>Pezizomycotina</taxon>
        <taxon>Eurotiomycetes</taxon>
        <taxon>Chaetothyriomycetidae</taxon>
        <taxon>Chaetothyriales</taxon>
        <taxon>Herpotrichiellaceae</taxon>
        <taxon>Phialophora</taxon>
    </lineage>
</organism>
<keyword evidence="1" id="KW-0472">Membrane</keyword>
<evidence type="ECO:0000313" key="3">
    <source>
        <dbReference type="Proteomes" id="UP000054266"/>
    </source>
</evidence>
<dbReference type="PANTHER" id="PTHR40135:SF1">
    <property type="entry name" value="MITOCHONDRIAL PHOSPHATE CARRIER PROTEIN"/>
    <property type="match status" value="1"/>
</dbReference>
<dbReference type="HOGENOM" id="CLU_177926_0_0_1"/>
<keyword evidence="1" id="KW-1133">Transmembrane helix</keyword>
<accession>A0A0D2CTY3</accession>
<evidence type="ECO:0008006" key="4">
    <source>
        <dbReference type="Google" id="ProtNLM"/>
    </source>
</evidence>
<dbReference type="Proteomes" id="UP000054266">
    <property type="component" value="Unassembled WGS sequence"/>
</dbReference>
<proteinExistence type="predicted"/>